<accession>A0ABS2R3A3</accession>
<keyword evidence="4 6" id="KW-0378">Hydrolase</keyword>
<name>A0ABS2R3A3_9BACI</name>
<dbReference type="Gene3D" id="2.40.10.10">
    <property type="entry name" value="Trypsin-like serine proteases"/>
    <property type="match status" value="2"/>
</dbReference>
<evidence type="ECO:0000256" key="6">
    <source>
        <dbReference type="RuleBase" id="RU004296"/>
    </source>
</evidence>
<feature type="chain" id="PRO_5044952249" description="Serine protease" evidence="6">
    <location>
        <begin position="25"/>
        <end position="326"/>
    </location>
</feature>
<gene>
    <name evidence="7" type="ORF">JOC94_001103</name>
</gene>
<keyword evidence="3 6" id="KW-0732">Signal</keyword>
<evidence type="ECO:0000313" key="8">
    <source>
        <dbReference type="Proteomes" id="UP000823485"/>
    </source>
</evidence>
<evidence type="ECO:0000256" key="1">
    <source>
        <dbReference type="ARBA" id="ARBA00008764"/>
    </source>
</evidence>
<sequence>MRKQLGVILLVTLFLLSVPTFVSASPLTIHEEPIYSQSVKEGDESLSRIIKGKDIDLSFLAENNTVLNEVQYLEKWNKHNPDYEVSNVKIVGDNEGSESNSVSPSVVIGPDGRTKVSNINVTPYKQTVYLESIYLNTFNELVIYRCSGSFFKDNLAQGKVLTSAHCIYTREMDENFVQGYVLGMAIYRGMKDGVYDDVSYASSVKIPSEYINTGQIATDIGAVTMQDDLSIGLGTLDLENASSRTVKIGGYPADKPNYNQYIMSGSANLSNGVLSYTIDTYGGQSGAPVLDNNTNKVIGVHSAGSTINQKNYGTALDPLKILFLKQ</sequence>
<dbReference type="PRINTS" id="PR00839">
    <property type="entry name" value="V8PROTEASE"/>
</dbReference>
<evidence type="ECO:0000256" key="5">
    <source>
        <dbReference type="ARBA" id="ARBA00022825"/>
    </source>
</evidence>
<evidence type="ECO:0000313" key="7">
    <source>
        <dbReference type="EMBL" id="MBM7714131.1"/>
    </source>
</evidence>
<keyword evidence="5 6" id="KW-0720">Serine protease</keyword>
<dbReference type="PANTHER" id="PTHR15462:SF8">
    <property type="entry name" value="SERINE PROTEASE"/>
    <property type="match status" value="1"/>
</dbReference>
<organism evidence="7 8">
    <name type="scientific">Siminovitchia thermophila</name>
    <dbReference type="NCBI Taxonomy" id="1245522"/>
    <lineage>
        <taxon>Bacteria</taxon>
        <taxon>Bacillati</taxon>
        <taxon>Bacillota</taxon>
        <taxon>Bacilli</taxon>
        <taxon>Bacillales</taxon>
        <taxon>Bacillaceae</taxon>
        <taxon>Siminovitchia</taxon>
    </lineage>
</organism>
<comment type="caution">
    <text evidence="7">The sequence shown here is derived from an EMBL/GenBank/DDBJ whole genome shotgun (WGS) entry which is preliminary data.</text>
</comment>
<dbReference type="InterPro" id="IPR050966">
    <property type="entry name" value="Glutamyl_endopeptidase"/>
</dbReference>
<dbReference type="RefSeq" id="WP_077109901.1">
    <property type="nucleotide sequence ID" value="NZ_JAFBFH010000005.1"/>
</dbReference>
<dbReference type="Proteomes" id="UP000823485">
    <property type="component" value="Unassembled WGS sequence"/>
</dbReference>
<protein>
    <recommendedName>
        <fullName evidence="6">Serine protease</fullName>
        <ecNumber evidence="6">3.4.21.-</ecNumber>
    </recommendedName>
</protein>
<dbReference type="Pfam" id="PF13365">
    <property type="entry name" value="Trypsin_2"/>
    <property type="match status" value="1"/>
</dbReference>
<feature type="signal peptide" evidence="6">
    <location>
        <begin position="1"/>
        <end position="24"/>
    </location>
</feature>
<dbReference type="InterPro" id="IPR043504">
    <property type="entry name" value="Peptidase_S1_PA_chymotrypsin"/>
</dbReference>
<evidence type="ECO:0000256" key="3">
    <source>
        <dbReference type="ARBA" id="ARBA00022729"/>
    </source>
</evidence>
<comment type="similarity">
    <text evidence="1 6">Belongs to the peptidase S1B family.</text>
</comment>
<evidence type="ECO:0000256" key="2">
    <source>
        <dbReference type="ARBA" id="ARBA00022670"/>
    </source>
</evidence>
<dbReference type="EMBL" id="JAFBFH010000005">
    <property type="protein sequence ID" value="MBM7714131.1"/>
    <property type="molecule type" value="Genomic_DNA"/>
</dbReference>
<proteinExistence type="inferred from homology"/>
<keyword evidence="2 6" id="KW-0645">Protease</keyword>
<dbReference type="InterPro" id="IPR008256">
    <property type="entry name" value="Peptidase_S1B"/>
</dbReference>
<evidence type="ECO:0000256" key="4">
    <source>
        <dbReference type="ARBA" id="ARBA00022801"/>
    </source>
</evidence>
<reference evidence="7 8" key="1">
    <citation type="submission" date="2021-01" db="EMBL/GenBank/DDBJ databases">
        <title>Genomic Encyclopedia of Type Strains, Phase IV (KMG-IV): sequencing the most valuable type-strain genomes for metagenomic binning, comparative biology and taxonomic classification.</title>
        <authorList>
            <person name="Goeker M."/>
        </authorList>
    </citation>
    <scope>NUCLEOTIDE SEQUENCE [LARGE SCALE GENOMIC DNA]</scope>
    <source>
        <strain evidence="7 8">DSM 105453</strain>
    </source>
</reference>
<dbReference type="EC" id="3.4.21.-" evidence="6"/>
<dbReference type="SUPFAM" id="SSF50494">
    <property type="entry name" value="Trypsin-like serine proteases"/>
    <property type="match status" value="1"/>
</dbReference>
<dbReference type="InterPro" id="IPR009003">
    <property type="entry name" value="Peptidase_S1_PA"/>
</dbReference>
<dbReference type="PANTHER" id="PTHR15462">
    <property type="entry name" value="SERINE PROTEASE"/>
    <property type="match status" value="1"/>
</dbReference>
<keyword evidence="8" id="KW-1185">Reference proteome</keyword>